<dbReference type="RefSeq" id="WP_084276417.1">
    <property type="nucleotide sequence ID" value="NZ_AP026671.1"/>
</dbReference>
<dbReference type="PANTHER" id="PTHR30469">
    <property type="entry name" value="MULTIDRUG RESISTANCE PROTEIN MDTA"/>
    <property type="match status" value="1"/>
</dbReference>
<name>A0A1W1WUT3_9BACT</name>
<dbReference type="Gene3D" id="2.40.30.170">
    <property type="match status" value="1"/>
</dbReference>
<dbReference type="PROSITE" id="PS51257">
    <property type="entry name" value="PROKAR_LIPOPROTEIN"/>
    <property type="match status" value="1"/>
</dbReference>
<proteinExistence type="predicted"/>
<dbReference type="GO" id="GO:1990281">
    <property type="term" value="C:efflux pump complex"/>
    <property type="evidence" value="ECO:0007669"/>
    <property type="project" value="TreeGrafter"/>
</dbReference>
<feature type="coiled-coil region" evidence="1">
    <location>
        <begin position="167"/>
        <end position="194"/>
    </location>
</feature>
<evidence type="ECO:0000313" key="3">
    <source>
        <dbReference type="EMBL" id="SMC10037.1"/>
    </source>
</evidence>
<organism evidence="3 4">
    <name type="scientific">Nitratiruptor tergarcus DSM 16512</name>
    <dbReference type="NCBI Taxonomy" id="1069081"/>
    <lineage>
        <taxon>Bacteria</taxon>
        <taxon>Pseudomonadati</taxon>
        <taxon>Campylobacterota</taxon>
        <taxon>Epsilonproteobacteria</taxon>
        <taxon>Nautiliales</taxon>
        <taxon>Nitratiruptoraceae</taxon>
        <taxon>Nitratiruptor</taxon>
    </lineage>
</organism>
<accession>A0A1W1WUT3</accession>
<dbReference type="Gene3D" id="2.40.50.100">
    <property type="match status" value="1"/>
</dbReference>
<feature type="domain" description="YknX-like barrel-sandwich hybrid" evidence="2">
    <location>
        <begin position="52"/>
        <end position="205"/>
    </location>
</feature>
<keyword evidence="1" id="KW-0175">Coiled coil</keyword>
<dbReference type="GO" id="GO:0015562">
    <property type="term" value="F:efflux transmembrane transporter activity"/>
    <property type="evidence" value="ECO:0007669"/>
    <property type="project" value="TreeGrafter"/>
</dbReference>
<evidence type="ECO:0000256" key="1">
    <source>
        <dbReference type="SAM" id="Coils"/>
    </source>
</evidence>
<keyword evidence="4" id="KW-1185">Reference proteome</keyword>
<dbReference type="Pfam" id="PF25984">
    <property type="entry name" value="BSH_YknX"/>
    <property type="match status" value="1"/>
</dbReference>
<evidence type="ECO:0000313" key="4">
    <source>
        <dbReference type="Proteomes" id="UP000192602"/>
    </source>
</evidence>
<protein>
    <submittedName>
        <fullName evidence="3">Membrane-fusion protein</fullName>
    </submittedName>
</protein>
<dbReference type="SUPFAM" id="SSF111369">
    <property type="entry name" value="HlyD-like secretion proteins"/>
    <property type="match status" value="1"/>
</dbReference>
<gene>
    <name evidence="3" type="ORF">SAMN05660197_1868</name>
</gene>
<dbReference type="PANTHER" id="PTHR30469:SF15">
    <property type="entry name" value="HLYD FAMILY OF SECRETION PROTEINS"/>
    <property type="match status" value="1"/>
</dbReference>
<evidence type="ECO:0000259" key="2">
    <source>
        <dbReference type="Pfam" id="PF25984"/>
    </source>
</evidence>
<dbReference type="EMBL" id="FWWZ01000001">
    <property type="protein sequence ID" value="SMC10037.1"/>
    <property type="molecule type" value="Genomic_DNA"/>
</dbReference>
<dbReference type="OrthoDB" id="9778236at2"/>
<sequence length="330" mass="37575">MNVKTLTFFILIPLLFLGCAKTVEEKEIKKSKNGISIRLEGTVYPSNEKDIIAPTTGRIKQIFVKSGDRVKQGKLLAKFHTVITKFDIEKTQQELEYLVQLKKFLKHSKKHNVNLALVNIAREKLEKLSKLKSQGLANSIEYNNAKALYASSLHSKYSEGESKAEKLQFLDERIAITKNELKKLQHRLALSEIRSDIDGFVADLKMQVGDYVAKGTKLGHIVNLDKVIVKAGIAPGLIPFIKKGKKVRIDFITTPPYHVEAKISRVVMIVDPDFKRMTAEIVIPNKNYLLQPETKALVTVYLTKKEQEFIKNNFLENPKKTVYEVKSFNY</sequence>
<dbReference type="InterPro" id="IPR058639">
    <property type="entry name" value="BSH_YknX-like"/>
</dbReference>
<dbReference type="AlphaFoldDB" id="A0A1W1WUT3"/>
<dbReference type="STRING" id="1069081.SAMN05660197_1868"/>
<reference evidence="4" key="1">
    <citation type="submission" date="2017-04" db="EMBL/GenBank/DDBJ databases">
        <authorList>
            <person name="Varghese N."/>
            <person name="Submissions S."/>
        </authorList>
    </citation>
    <scope>NUCLEOTIDE SEQUENCE [LARGE SCALE GENOMIC DNA]</scope>
    <source>
        <strain evidence="4">DSM 16512</strain>
    </source>
</reference>
<dbReference type="Proteomes" id="UP000192602">
    <property type="component" value="Unassembled WGS sequence"/>
</dbReference>